<dbReference type="EMBL" id="FXAK01000005">
    <property type="protein sequence ID" value="SMF50891.1"/>
    <property type="molecule type" value="Genomic_DNA"/>
</dbReference>
<sequence>MTGPSPRRTPQEVVARLAHHLWPQGATIDGPDGERRALYMIVDAARDPGLYPGLLAREEEAEMRALYQGETASEMAEVAPYLVRLDRGGAVADWLVGEGWGRGWGILVQAGGDIDMVRRHFRKLTIVNDAKGAAYLFRFYDPAVLRSFLPISDAAQRDALFGSDIRFMMEDAGAEALVLFELVDGDLRRVEVPLGAPAGTPAGMPSWAPAGAGGAPPVR</sequence>
<name>A0A1X7FES5_9PROT</name>
<dbReference type="RefSeq" id="WP_244560656.1">
    <property type="nucleotide sequence ID" value="NZ_FXAK01000005.1"/>
</dbReference>
<feature type="domain" description="DUF4123" evidence="1">
    <location>
        <begin position="38"/>
        <end position="158"/>
    </location>
</feature>
<protein>
    <recommendedName>
        <fullName evidence="1">DUF4123 domain-containing protein</fullName>
    </recommendedName>
</protein>
<dbReference type="Proteomes" id="UP000192936">
    <property type="component" value="Unassembled WGS sequence"/>
</dbReference>
<proteinExistence type="predicted"/>
<dbReference type="InterPro" id="IPR025391">
    <property type="entry name" value="DUF4123"/>
</dbReference>
<evidence type="ECO:0000313" key="2">
    <source>
        <dbReference type="EMBL" id="SMF50891.1"/>
    </source>
</evidence>
<evidence type="ECO:0000313" key="3">
    <source>
        <dbReference type="Proteomes" id="UP000192936"/>
    </source>
</evidence>
<dbReference type="Pfam" id="PF13503">
    <property type="entry name" value="DUF4123"/>
    <property type="match status" value="1"/>
</dbReference>
<gene>
    <name evidence="2" type="ORF">SAMN02982917_2661</name>
</gene>
<reference evidence="2 3" key="1">
    <citation type="submission" date="2017-04" db="EMBL/GenBank/DDBJ databases">
        <authorList>
            <person name="Afonso C.L."/>
            <person name="Miller P.J."/>
            <person name="Scott M.A."/>
            <person name="Spackman E."/>
            <person name="Goraichik I."/>
            <person name="Dimitrov K.M."/>
            <person name="Suarez D.L."/>
            <person name="Swayne D.E."/>
        </authorList>
    </citation>
    <scope>NUCLEOTIDE SEQUENCE [LARGE SCALE GENOMIC DNA]</scope>
    <source>
        <strain evidence="2 3">A2P</strain>
    </source>
</reference>
<dbReference type="STRING" id="286727.SAMN02982917_2661"/>
<evidence type="ECO:0000259" key="1">
    <source>
        <dbReference type="Pfam" id="PF13503"/>
    </source>
</evidence>
<organism evidence="2 3">
    <name type="scientific">Azospirillum oryzae</name>
    <dbReference type="NCBI Taxonomy" id="286727"/>
    <lineage>
        <taxon>Bacteria</taxon>
        <taxon>Pseudomonadati</taxon>
        <taxon>Pseudomonadota</taxon>
        <taxon>Alphaproteobacteria</taxon>
        <taxon>Rhodospirillales</taxon>
        <taxon>Azospirillaceae</taxon>
        <taxon>Azospirillum</taxon>
    </lineage>
</organism>
<dbReference type="AlphaFoldDB" id="A0A1X7FES5"/>
<accession>A0A1X7FES5</accession>